<keyword evidence="3" id="KW-1185">Reference proteome</keyword>
<reference evidence="2 3" key="1">
    <citation type="submission" date="2013-04" db="EMBL/GenBank/DDBJ databases">
        <title>Oceanococcus atlanticus 22II-S10r2 Genome Sequencing.</title>
        <authorList>
            <person name="Lai Q."/>
            <person name="Li G."/>
            <person name="Shao Z."/>
        </authorList>
    </citation>
    <scope>NUCLEOTIDE SEQUENCE [LARGE SCALE GENOMIC DNA]</scope>
    <source>
        <strain evidence="2 3">22II-S10r2</strain>
    </source>
</reference>
<evidence type="ECO:0000313" key="2">
    <source>
        <dbReference type="EMBL" id="ORE88746.1"/>
    </source>
</evidence>
<keyword evidence="1" id="KW-0472">Membrane</keyword>
<evidence type="ECO:0000313" key="3">
    <source>
        <dbReference type="Proteomes" id="UP000192342"/>
    </source>
</evidence>
<keyword evidence="1" id="KW-1133">Transmembrane helix</keyword>
<name>A0A1Y1SGG5_9GAMM</name>
<evidence type="ECO:0008006" key="4">
    <source>
        <dbReference type="Google" id="ProtNLM"/>
    </source>
</evidence>
<evidence type="ECO:0000256" key="1">
    <source>
        <dbReference type="SAM" id="Phobius"/>
    </source>
</evidence>
<accession>A0A1Y1SGG5</accession>
<organism evidence="2 3">
    <name type="scientific">Oceanococcus atlanticus</name>
    <dbReference type="NCBI Taxonomy" id="1317117"/>
    <lineage>
        <taxon>Bacteria</taxon>
        <taxon>Pseudomonadati</taxon>
        <taxon>Pseudomonadota</taxon>
        <taxon>Gammaproteobacteria</taxon>
        <taxon>Chromatiales</taxon>
        <taxon>Oceanococcaceae</taxon>
        <taxon>Oceanococcus</taxon>
    </lineage>
</organism>
<sequence length="218" mass="24261">MPAQDRPKRSGIKLFLIVFSAVLVALLVAIMVARWWLFPSQLQPVELRASEKLELNHKLRALGYQQDAFPEVASAEALEPQAYSEDGASREVRFKERELNALLAKNTELASKLAIDLSDQLASARLVLPLDPDFPILGGQTLRMNAGLEVAFRERRPVIVLKGVSAWGVPLPNAWLGHLKNVDLVEKFGAQGGFWQAFADGVEHIEVRDGEVFVKLRE</sequence>
<dbReference type="EMBL" id="AQQV01000001">
    <property type="protein sequence ID" value="ORE88746.1"/>
    <property type="molecule type" value="Genomic_DNA"/>
</dbReference>
<dbReference type="AlphaFoldDB" id="A0A1Y1SGG5"/>
<proteinExistence type="predicted"/>
<protein>
    <recommendedName>
        <fullName evidence="4">Arginine N-succinyltransferase</fullName>
    </recommendedName>
</protein>
<feature type="transmembrane region" description="Helical" evidence="1">
    <location>
        <begin position="12"/>
        <end position="37"/>
    </location>
</feature>
<comment type="caution">
    <text evidence="2">The sequence shown here is derived from an EMBL/GenBank/DDBJ whole genome shotgun (WGS) entry which is preliminary data.</text>
</comment>
<dbReference type="STRING" id="1317117.ATO7_02685"/>
<dbReference type="OrthoDB" id="597750at2"/>
<dbReference type="Proteomes" id="UP000192342">
    <property type="component" value="Unassembled WGS sequence"/>
</dbReference>
<keyword evidence="1" id="KW-0812">Transmembrane</keyword>
<gene>
    <name evidence="2" type="ORF">ATO7_02685</name>
</gene>